<dbReference type="AlphaFoldDB" id="A0A0D7WHG8"/>
<sequence>MKRFRIIVLICISQVQFSHLEAQNMRAPVNGELVNDIDRNEEFMNWGLGMFVHWSFDSQLGSVISHSIVGASKKYLDRYINELPKTFNPDQYNPGCLQQNIIMVFACGIPRRLTLIL</sequence>
<reference evidence="1 2" key="1">
    <citation type="submission" date="2014-11" db="EMBL/GenBank/DDBJ databases">
        <title>Tamlana sedimentorum sp. nov., isolated from shallow sand sediments of the Sea of Japan.</title>
        <authorList>
            <person name="Romanenko L.A."/>
        </authorList>
    </citation>
    <scope>NUCLEOTIDE SEQUENCE [LARGE SCALE GENOMIC DNA]</scope>
    <source>
        <strain evidence="1 2">JCM 19808</strain>
    </source>
</reference>
<dbReference type="SUPFAM" id="SSF51445">
    <property type="entry name" value="(Trans)glycosidases"/>
    <property type="match status" value="1"/>
</dbReference>
<name>A0A0D7WHG8_9FLAO</name>
<evidence type="ECO:0000313" key="2">
    <source>
        <dbReference type="Proteomes" id="UP000032578"/>
    </source>
</evidence>
<dbReference type="Proteomes" id="UP000032578">
    <property type="component" value="Unassembled WGS sequence"/>
</dbReference>
<protein>
    <submittedName>
        <fullName evidence="1">Uncharacterized protein</fullName>
    </submittedName>
</protein>
<gene>
    <name evidence="1" type="ORF">PW52_01715</name>
</gene>
<comment type="caution">
    <text evidence="1">The sequence shown here is derived from an EMBL/GenBank/DDBJ whole genome shotgun (WGS) entry which is preliminary data.</text>
</comment>
<dbReference type="EMBL" id="JTDW01000001">
    <property type="protein sequence ID" value="KJD37192.1"/>
    <property type="molecule type" value="Genomic_DNA"/>
</dbReference>
<keyword evidence="2" id="KW-1185">Reference proteome</keyword>
<accession>A0A0D7WHG8</accession>
<dbReference type="InterPro" id="IPR017853">
    <property type="entry name" value="GH"/>
</dbReference>
<evidence type="ECO:0000313" key="1">
    <source>
        <dbReference type="EMBL" id="KJD37192.1"/>
    </source>
</evidence>
<organism evidence="1 2">
    <name type="scientific">Neotamlana sedimentorum</name>
    <dbReference type="NCBI Taxonomy" id="1435349"/>
    <lineage>
        <taxon>Bacteria</taxon>
        <taxon>Pseudomonadati</taxon>
        <taxon>Bacteroidota</taxon>
        <taxon>Flavobacteriia</taxon>
        <taxon>Flavobacteriales</taxon>
        <taxon>Flavobacteriaceae</taxon>
        <taxon>Neotamlana</taxon>
    </lineage>
</organism>
<dbReference type="PATRIC" id="fig|1435349.4.peg.352"/>
<proteinExistence type="predicted"/>